<comment type="similarity">
    <text evidence="4">Belongs to the SRP68 family.</text>
</comment>
<evidence type="ECO:0000256" key="7">
    <source>
        <dbReference type="ARBA" id="ARBA00022884"/>
    </source>
</evidence>
<keyword evidence="7" id="KW-0694">RNA-binding</keyword>
<dbReference type="GO" id="GO:0005047">
    <property type="term" value="F:signal recognition particle binding"/>
    <property type="evidence" value="ECO:0007669"/>
    <property type="project" value="InterPro"/>
</dbReference>
<organism evidence="14 15">
    <name type="scientific">Brassica carinata</name>
    <name type="common">Ethiopian mustard</name>
    <name type="synonym">Abyssinian cabbage</name>
    <dbReference type="NCBI Taxonomy" id="52824"/>
    <lineage>
        <taxon>Eukaryota</taxon>
        <taxon>Viridiplantae</taxon>
        <taxon>Streptophyta</taxon>
        <taxon>Embryophyta</taxon>
        <taxon>Tracheophyta</taxon>
        <taxon>Spermatophyta</taxon>
        <taxon>Magnoliopsida</taxon>
        <taxon>eudicotyledons</taxon>
        <taxon>Gunneridae</taxon>
        <taxon>Pentapetalae</taxon>
        <taxon>rosids</taxon>
        <taxon>malvids</taxon>
        <taxon>Brassicales</taxon>
        <taxon>Brassicaceae</taxon>
        <taxon>Brassiceae</taxon>
        <taxon>Brassica</taxon>
    </lineage>
</organism>
<dbReference type="GO" id="GO:0006614">
    <property type="term" value="P:SRP-dependent cotranslational protein targeting to membrane"/>
    <property type="evidence" value="ECO:0007669"/>
    <property type="project" value="InterPro"/>
</dbReference>
<comment type="caution">
    <text evidence="14">The sequence shown here is derived from an EMBL/GenBank/DDBJ whole genome shotgun (WGS) entry which is preliminary data.</text>
</comment>
<evidence type="ECO:0000256" key="12">
    <source>
        <dbReference type="ARBA" id="ARBA00083741"/>
    </source>
</evidence>
<dbReference type="GO" id="GO:0005783">
    <property type="term" value="C:endoplasmic reticulum"/>
    <property type="evidence" value="ECO:0007669"/>
    <property type="project" value="UniProtKB-SubCell"/>
</dbReference>
<protein>
    <recommendedName>
        <fullName evidence="11">Signal recognition particle subunit SRP68</fullName>
    </recommendedName>
    <alternativeName>
        <fullName evidence="12">Signal recognition particle 68 kDa protein</fullName>
    </alternativeName>
</protein>
<feature type="region of interest" description="Disordered" evidence="13">
    <location>
        <begin position="1"/>
        <end position="21"/>
    </location>
</feature>
<evidence type="ECO:0000256" key="4">
    <source>
        <dbReference type="ARBA" id="ARBA00009352"/>
    </source>
</evidence>
<evidence type="ECO:0000256" key="2">
    <source>
        <dbReference type="ARBA" id="ARBA00004496"/>
    </source>
</evidence>
<dbReference type="GO" id="GO:0008312">
    <property type="term" value="F:7S RNA binding"/>
    <property type="evidence" value="ECO:0007669"/>
    <property type="project" value="InterPro"/>
</dbReference>
<dbReference type="FunFam" id="1.10.3450.40:FF:000001">
    <property type="entry name" value="Signal recognition particle subunit SRP68"/>
    <property type="match status" value="1"/>
</dbReference>
<accession>A0A8X7UQ54</accession>
<dbReference type="PANTHER" id="PTHR12860">
    <property type="entry name" value="SIGNAL RECOGNITION PARTICLE 68 KDA PROTEIN"/>
    <property type="match status" value="1"/>
</dbReference>
<evidence type="ECO:0000256" key="8">
    <source>
        <dbReference type="ARBA" id="ARBA00023135"/>
    </source>
</evidence>
<name>A0A8X7UQ54_BRACI</name>
<evidence type="ECO:0000256" key="9">
    <source>
        <dbReference type="ARBA" id="ARBA00023242"/>
    </source>
</evidence>
<dbReference type="EMBL" id="JAAMPC010000011">
    <property type="protein sequence ID" value="KAG2284361.1"/>
    <property type="molecule type" value="Genomic_DNA"/>
</dbReference>
<dbReference type="GO" id="GO:0005786">
    <property type="term" value="C:signal recognition particle, endoplasmic reticulum targeting"/>
    <property type="evidence" value="ECO:0007669"/>
    <property type="project" value="UniProtKB-KW"/>
</dbReference>
<dbReference type="InterPro" id="IPR038253">
    <property type="entry name" value="SRP68_N_sf"/>
</dbReference>
<keyword evidence="8" id="KW-0733">Signal recognition particle</keyword>
<dbReference type="InterPro" id="IPR026258">
    <property type="entry name" value="SRP68"/>
</dbReference>
<dbReference type="InterPro" id="IPR034652">
    <property type="entry name" value="SRP68-RBD"/>
</dbReference>
<evidence type="ECO:0000313" key="14">
    <source>
        <dbReference type="EMBL" id="KAG2284361.1"/>
    </source>
</evidence>
<dbReference type="AlphaFoldDB" id="A0A8X7UQ54"/>
<keyword evidence="5" id="KW-0963">Cytoplasm</keyword>
<sequence length="243" mass="27525">MGKKENDMSAMEIDDPKSDGSDQILPRFSMNVLQLMKTSQAQHGLRRGDYSRYRRYCSARLRRLYKSLKFTHGRGKYTRRAILESTVTDVRFLHVVFYMAERAWSHAMEKRQLPDGPNARQRIYLIGRLRKAVKWATLFSSLCSVKTDSRTSLEAEVLFHLPLPLAPVLEFGNSSPLTPLTRKKAFSSPTNEEDKGRKHLGKASERGGKAGTHNKERSVDGDAKKGVTSSRGLEDGEIPLRSI</sequence>
<dbReference type="GO" id="GO:0030942">
    <property type="term" value="F:endoplasmic reticulum signal peptide binding"/>
    <property type="evidence" value="ECO:0007669"/>
    <property type="project" value="InterPro"/>
</dbReference>
<dbReference type="GO" id="GO:0005829">
    <property type="term" value="C:cytosol"/>
    <property type="evidence" value="ECO:0007669"/>
    <property type="project" value="UniProtKB-ARBA"/>
</dbReference>
<dbReference type="Pfam" id="PF16969">
    <property type="entry name" value="SRP68"/>
    <property type="match status" value="1"/>
</dbReference>
<evidence type="ECO:0000256" key="1">
    <source>
        <dbReference type="ARBA" id="ARBA00004240"/>
    </source>
</evidence>
<dbReference type="Gene3D" id="1.10.3450.40">
    <property type="entry name" value="Signal recognition particle, SRP68 subunit, RNA-binding domain"/>
    <property type="match status" value="1"/>
</dbReference>
<evidence type="ECO:0000256" key="11">
    <source>
        <dbReference type="ARBA" id="ARBA00029498"/>
    </source>
</evidence>
<comment type="subcellular location">
    <subcellularLocation>
        <location evidence="2">Cytoplasm</location>
    </subcellularLocation>
    <subcellularLocation>
        <location evidence="1">Endoplasmic reticulum</location>
    </subcellularLocation>
    <subcellularLocation>
        <location evidence="3">Nucleus</location>
        <location evidence="3">Nucleolus</location>
    </subcellularLocation>
</comment>
<keyword evidence="15" id="KW-1185">Reference proteome</keyword>
<gene>
    <name evidence="14" type="ORF">Bca52824_055581</name>
</gene>
<evidence type="ECO:0000256" key="10">
    <source>
        <dbReference type="ARBA" id="ARBA00023274"/>
    </source>
</evidence>
<reference evidence="14 15" key="1">
    <citation type="submission" date="2020-02" db="EMBL/GenBank/DDBJ databases">
        <authorList>
            <person name="Ma Q."/>
            <person name="Huang Y."/>
            <person name="Song X."/>
            <person name="Pei D."/>
        </authorList>
    </citation>
    <scope>NUCLEOTIDE SEQUENCE [LARGE SCALE GENOMIC DNA]</scope>
    <source>
        <strain evidence="14">Sxm20200214</strain>
        <tissue evidence="14">Leaf</tissue>
    </source>
</reference>
<keyword evidence="9" id="KW-0539">Nucleus</keyword>
<evidence type="ECO:0000256" key="6">
    <source>
        <dbReference type="ARBA" id="ARBA00022824"/>
    </source>
</evidence>
<feature type="region of interest" description="Disordered" evidence="13">
    <location>
        <begin position="180"/>
        <end position="243"/>
    </location>
</feature>
<keyword evidence="10" id="KW-0687">Ribonucleoprotein</keyword>
<dbReference type="Proteomes" id="UP000886595">
    <property type="component" value="Unassembled WGS sequence"/>
</dbReference>
<feature type="compositionally biased region" description="Basic and acidic residues" evidence="13">
    <location>
        <begin position="192"/>
        <end position="225"/>
    </location>
</feature>
<keyword evidence="6" id="KW-0256">Endoplasmic reticulum</keyword>
<dbReference type="PANTHER" id="PTHR12860:SF0">
    <property type="entry name" value="SIGNAL RECOGNITION PARTICLE SUBUNIT SRP68"/>
    <property type="match status" value="1"/>
</dbReference>
<dbReference type="GO" id="GO:0005730">
    <property type="term" value="C:nucleolus"/>
    <property type="evidence" value="ECO:0007669"/>
    <property type="project" value="UniProtKB-SubCell"/>
</dbReference>
<evidence type="ECO:0000256" key="13">
    <source>
        <dbReference type="SAM" id="MobiDB-lite"/>
    </source>
</evidence>
<dbReference type="OrthoDB" id="1728114at2759"/>
<evidence type="ECO:0000313" key="15">
    <source>
        <dbReference type="Proteomes" id="UP000886595"/>
    </source>
</evidence>
<evidence type="ECO:0000256" key="5">
    <source>
        <dbReference type="ARBA" id="ARBA00022490"/>
    </source>
</evidence>
<evidence type="ECO:0000256" key="3">
    <source>
        <dbReference type="ARBA" id="ARBA00004604"/>
    </source>
</evidence>
<dbReference type="CDD" id="cd15481">
    <property type="entry name" value="SRP68-RBD"/>
    <property type="match status" value="1"/>
</dbReference>
<proteinExistence type="inferred from homology"/>